<sequence length="257" mass="27954">MTVLPADQRELFLPLIEGIHESPPWGVFLRNLVARTYARRAYLIITLANAGADQVPTVLHVAAPRAAHEPPLDFMRIARLGLHPYGQLRPERVYAIDELLDYDTPGKAAAQRAELDAMGMRYGRWLRISARGVADAWLALAREREDFSASAVATLTAIAPQLAVALRTLVALIEQRLQTAMAQDALARLGVGQLAFDATGRVMAADPLAERSLAFAPEPEPVPGRRLQLAPEPRRALEAACAALATAPPEARELVLL</sequence>
<dbReference type="AlphaFoldDB" id="A0A7X1KR11"/>
<organism evidence="1 2">
    <name type="scientific">Novosphingobium piscinae</name>
    <dbReference type="NCBI Taxonomy" id="1507448"/>
    <lineage>
        <taxon>Bacteria</taxon>
        <taxon>Pseudomonadati</taxon>
        <taxon>Pseudomonadota</taxon>
        <taxon>Alphaproteobacteria</taxon>
        <taxon>Sphingomonadales</taxon>
        <taxon>Sphingomonadaceae</taxon>
        <taxon>Novosphingobium</taxon>
    </lineage>
</organism>
<comment type="caution">
    <text evidence="1">The sequence shown here is derived from an EMBL/GenBank/DDBJ whole genome shotgun (WGS) entry which is preliminary data.</text>
</comment>
<protein>
    <submittedName>
        <fullName evidence="1">LuxR family transcriptional regulator</fullName>
    </submittedName>
</protein>
<gene>
    <name evidence="1" type="ORF">H7F53_13365</name>
</gene>
<accession>A0A7X1KR11</accession>
<dbReference type="EMBL" id="JACLAX010000014">
    <property type="protein sequence ID" value="MBC2670138.1"/>
    <property type="molecule type" value="Genomic_DNA"/>
</dbReference>
<feature type="non-terminal residue" evidence="1">
    <location>
        <position position="257"/>
    </location>
</feature>
<dbReference type="RefSeq" id="WP_185679996.1">
    <property type="nucleotide sequence ID" value="NZ_JACLAX010000014.1"/>
</dbReference>
<proteinExistence type="predicted"/>
<reference evidence="1 2" key="1">
    <citation type="submission" date="2020-08" db="EMBL/GenBank/DDBJ databases">
        <title>The genome sequence of type strain Novosphingobium piscinae KCTC 42194.</title>
        <authorList>
            <person name="Liu Y."/>
        </authorList>
    </citation>
    <scope>NUCLEOTIDE SEQUENCE [LARGE SCALE GENOMIC DNA]</scope>
    <source>
        <strain evidence="1 2">KCTC 42194</strain>
    </source>
</reference>
<name>A0A7X1KR11_9SPHN</name>
<evidence type="ECO:0000313" key="2">
    <source>
        <dbReference type="Proteomes" id="UP000551327"/>
    </source>
</evidence>
<dbReference type="Proteomes" id="UP000551327">
    <property type="component" value="Unassembled WGS sequence"/>
</dbReference>
<evidence type="ECO:0000313" key="1">
    <source>
        <dbReference type="EMBL" id="MBC2670138.1"/>
    </source>
</evidence>
<keyword evidence="2" id="KW-1185">Reference proteome</keyword>